<evidence type="ECO:0000259" key="13">
    <source>
        <dbReference type="Pfam" id="PF00534"/>
    </source>
</evidence>
<dbReference type="FunFam" id="3.40.50.2000:FF:000048">
    <property type="entry name" value="Starch synthase, chloroplastic/amyloplastic"/>
    <property type="match status" value="1"/>
</dbReference>
<protein>
    <recommendedName>
        <fullName evidence="11">Starch synthase, chloroplastic/amyloplastic</fullName>
        <ecNumber evidence="11">2.4.1.-</ecNumber>
    </recommendedName>
</protein>
<evidence type="ECO:0000256" key="4">
    <source>
        <dbReference type="ARBA" id="ARBA00022528"/>
    </source>
</evidence>
<dbReference type="HAMAP" id="MF_00484">
    <property type="entry name" value="Glycogen_synth"/>
    <property type="match status" value="1"/>
</dbReference>
<evidence type="ECO:0000259" key="14">
    <source>
        <dbReference type="Pfam" id="PF08323"/>
    </source>
</evidence>
<feature type="region of interest" description="Disordered" evidence="12">
    <location>
        <begin position="1"/>
        <end position="23"/>
    </location>
</feature>
<organism evidence="15">
    <name type="scientific">Tetraselmis chuii</name>
    <dbReference type="NCBI Taxonomy" id="63592"/>
    <lineage>
        <taxon>Eukaryota</taxon>
        <taxon>Viridiplantae</taxon>
        <taxon>Chlorophyta</taxon>
        <taxon>core chlorophytes</taxon>
        <taxon>Chlorodendrophyceae</taxon>
        <taxon>Chlorodendrales</taxon>
        <taxon>Chlorodendraceae</taxon>
        <taxon>Tetraselmis</taxon>
    </lineage>
</organism>
<dbReference type="GO" id="GO:0019252">
    <property type="term" value="P:starch biosynthetic process"/>
    <property type="evidence" value="ECO:0007669"/>
    <property type="project" value="UniProtKB-UniRule"/>
</dbReference>
<dbReference type="Gene3D" id="3.40.50.2000">
    <property type="entry name" value="Glycogen Phosphorylase B"/>
    <property type="match status" value="2"/>
</dbReference>
<accession>A0A7S1SLX9</accession>
<comment type="similarity">
    <text evidence="3 11">Belongs to the glycosyltransferase 1 family. Bacterial/plant glycogen synthase subfamily.</text>
</comment>
<evidence type="ECO:0000256" key="3">
    <source>
        <dbReference type="ARBA" id="ARBA00010281"/>
    </source>
</evidence>
<dbReference type="InterPro" id="IPR013534">
    <property type="entry name" value="Starch_synth_cat_dom"/>
</dbReference>
<gene>
    <name evidence="15" type="ORF">TCHU04912_LOCUS5142</name>
</gene>
<keyword evidence="7" id="KW-0808">Transferase</keyword>
<evidence type="ECO:0000256" key="8">
    <source>
        <dbReference type="ARBA" id="ARBA00022922"/>
    </source>
</evidence>
<dbReference type="UniPathway" id="UPA00152"/>
<evidence type="ECO:0000256" key="5">
    <source>
        <dbReference type="ARBA" id="ARBA00022640"/>
    </source>
</evidence>
<dbReference type="NCBIfam" id="TIGR02095">
    <property type="entry name" value="glgA"/>
    <property type="match status" value="1"/>
</dbReference>
<reference evidence="15" key="1">
    <citation type="submission" date="2021-01" db="EMBL/GenBank/DDBJ databases">
        <authorList>
            <person name="Corre E."/>
            <person name="Pelletier E."/>
            <person name="Niang G."/>
            <person name="Scheremetjew M."/>
            <person name="Finn R."/>
            <person name="Kale V."/>
            <person name="Holt S."/>
            <person name="Cochrane G."/>
            <person name="Meng A."/>
            <person name="Brown T."/>
            <person name="Cohen L."/>
        </authorList>
    </citation>
    <scope>NUCLEOTIDE SEQUENCE</scope>
    <source>
        <strain evidence="15">PLY429</strain>
    </source>
</reference>
<dbReference type="GO" id="GO:0009507">
    <property type="term" value="C:chloroplast"/>
    <property type="evidence" value="ECO:0007669"/>
    <property type="project" value="UniProtKB-SubCell"/>
</dbReference>
<feature type="domain" description="Starch synthase catalytic" evidence="14">
    <location>
        <begin position="175"/>
        <end position="440"/>
    </location>
</feature>
<feature type="compositionally biased region" description="Low complexity" evidence="12">
    <location>
        <begin position="7"/>
        <end position="23"/>
    </location>
</feature>
<dbReference type="Pfam" id="PF08323">
    <property type="entry name" value="Glyco_transf_5"/>
    <property type="match status" value="1"/>
</dbReference>
<dbReference type="GO" id="GO:0010021">
    <property type="term" value="P:amylopectin biosynthetic process"/>
    <property type="evidence" value="ECO:0007669"/>
    <property type="project" value="UniProtKB-ARBA"/>
</dbReference>
<keyword evidence="9" id="KW-0809">Transit peptide</keyword>
<dbReference type="GO" id="GO:0004373">
    <property type="term" value="F:alpha-1,4-glucan glucosyltransferase (UDP-glucose donor) activity"/>
    <property type="evidence" value="ECO:0007669"/>
    <property type="project" value="InterPro"/>
</dbReference>
<feature type="region of interest" description="Disordered" evidence="12">
    <location>
        <begin position="87"/>
        <end position="114"/>
    </location>
</feature>
<sequence>MAPSTVLSAASQRQAARPAQRTATLAARLPMPARLGRRAALHPAPQLRQLRVQSDSMEAEYTLVSTDPEEVKREIERLRKENERIRKEIGNFGEGERPSAQGAPSSGAPSKDVSRIDVDARAPGMVDEVTNPMGSATQAPATAAAVADGNLRSAALDRSSKTSTPVEQAQTPMDIVFVSSEVAPWSKTGGLADVAGSLPIALASRGHRVMVIAPRYMNGKTDARYAEAKDTGCTCTFNLGTCGDITAGFYHQHKDNVDFVFVDHPCFHRSGGPYGDDMGTYGDNQFRFCLLSLAACEAPLNLHVGGYRSGTPPGFPYGDKCVFVANDWHAGMVCSYLSARYRPYGVYKDARTVLAIHNLMHQGVEPATTYGQLGMPGDWYGALEWVFPEHMRAHELDKGEAVNILKGAMVTADRIMTVSQGYAWEITTPEGGFLLDTLLRTRQHQLNGVANGIDTIEWNPAADEHIPANYSLDDMSGKAICKAKLQEELGLNVNPNIPLVGFIGRLDSQKGPDLFLDAAWGLRQRDVQMVMLGSGIPSIEGRMREMEKEYPDHFRGWVGFSIPVAHRIIAGADIILMPSRFEPCGLNQLYAMAYGTVPIAHATGGLRDTIEDYNPFARGKMGAGTGWTYSPNTVDAMLSATDNALTTYREHRESWVQLQKRGMEQDLSWDRAAKQWEQVFEWAMIDPAYCG</sequence>
<dbReference type="SUPFAM" id="SSF53756">
    <property type="entry name" value="UDP-Glycosyltransferase/glycogen phosphorylase"/>
    <property type="match status" value="1"/>
</dbReference>
<evidence type="ECO:0000256" key="12">
    <source>
        <dbReference type="SAM" id="MobiDB-lite"/>
    </source>
</evidence>
<evidence type="ECO:0000256" key="11">
    <source>
        <dbReference type="RuleBase" id="RU361232"/>
    </source>
</evidence>
<proteinExistence type="inferred from homology"/>
<dbReference type="EC" id="2.4.1.-" evidence="11"/>
<keyword evidence="10 11" id="KW-0035">Amyloplast</keyword>
<keyword evidence="5" id="KW-0934">Plastid</keyword>
<feature type="domain" description="Glycosyl transferase family 1" evidence="13">
    <location>
        <begin position="494"/>
        <end position="657"/>
    </location>
</feature>
<dbReference type="GO" id="GO:0009501">
    <property type="term" value="C:amyloplast"/>
    <property type="evidence" value="ECO:0007669"/>
    <property type="project" value="UniProtKB-SubCell"/>
</dbReference>
<evidence type="ECO:0000256" key="1">
    <source>
        <dbReference type="ARBA" id="ARBA00001478"/>
    </source>
</evidence>
<evidence type="ECO:0000256" key="6">
    <source>
        <dbReference type="ARBA" id="ARBA00022676"/>
    </source>
</evidence>
<comment type="subcellular location">
    <subcellularLocation>
        <location evidence="11">Plastid</location>
        <location evidence="11">Chloroplast</location>
    </subcellularLocation>
    <subcellularLocation>
        <location evidence="11">Plastid</location>
        <location evidence="11">Amyloplast</location>
    </subcellularLocation>
</comment>
<dbReference type="GO" id="GO:0009011">
    <property type="term" value="F:alpha-1,4-glucan glucosyltransferase (ADP-glucose donor) activity"/>
    <property type="evidence" value="ECO:0007669"/>
    <property type="project" value="UniProtKB-EC"/>
</dbReference>
<feature type="compositionally biased region" description="Low complexity" evidence="12">
    <location>
        <begin position="98"/>
        <end position="110"/>
    </location>
</feature>
<dbReference type="CDD" id="cd03791">
    <property type="entry name" value="GT5_Glycogen_synthase_DULL1-like"/>
    <property type="match status" value="1"/>
</dbReference>
<dbReference type="PANTHER" id="PTHR45825:SF11">
    <property type="entry name" value="ALPHA AMYLASE DOMAIN-CONTAINING PROTEIN"/>
    <property type="match status" value="1"/>
</dbReference>
<dbReference type="InterPro" id="IPR001296">
    <property type="entry name" value="Glyco_trans_1"/>
</dbReference>
<dbReference type="InterPro" id="IPR011835">
    <property type="entry name" value="GS/SS"/>
</dbReference>
<name>A0A7S1SLX9_9CHLO</name>
<evidence type="ECO:0000313" key="15">
    <source>
        <dbReference type="EMBL" id="CAD9202909.1"/>
    </source>
</evidence>
<dbReference type="PANTHER" id="PTHR45825">
    <property type="entry name" value="GRANULE-BOUND STARCH SYNTHASE 1, CHLOROPLASTIC/AMYLOPLASTIC"/>
    <property type="match status" value="1"/>
</dbReference>
<keyword evidence="6 11" id="KW-0328">Glycosyltransferase</keyword>
<comment type="catalytic activity">
    <reaction evidence="1">
        <text>[(1-&gt;4)-alpha-D-glucosyl](n) + ADP-alpha-D-glucose = [(1-&gt;4)-alpha-D-glucosyl](n+1) + ADP + H(+)</text>
        <dbReference type="Rhea" id="RHEA:18189"/>
        <dbReference type="Rhea" id="RHEA-COMP:9584"/>
        <dbReference type="Rhea" id="RHEA-COMP:9587"/>
        <dbReference type="ChEBI" id="CHEBI:15378"/>
        <dbReference type="ChEBI" id="CHEBI:15444"/>
        <dbReference type="ChEBI" id="CHEBI:57498"/>
        <dbReference type="ChEBI" id="CHEBI:456216"/>
        <dbReference type="EC" id="2.4.1.21"/>
    </reaction>
</comment>
<dbReference type="Pfam" id="PF00534">
    <property type="entry name" value="Glycos_transf_1"/>
    <property type="match status" value="1"/>
</dbReference>
<feature type="compositionally biased region" description="Basic and acidic residues" evidence="12">
    <location>
        <begin position="87"/>
        <end position="97"/>
    </location>
</feature>
<keyword evidence="4 11" id="KW-0150">Chloroplast</keyword>
<dbReference type="EMBL" id="HBGG01010212">
    <property type="protein sequence ID" value="CAD9202909.1"/>
    <property type="molecule type" value="Transcribed_RNA"/>
</dbReference>
<evidence type="ECO:0000256" key="7">
    <source>
        <dbReference type="ARBA" id="ARBA00022679"/>
    </source>
</evidence>
<comment type="pathway">
    <text evidence="2 11">Glycan biosynthesis; starch biosynthesis.</text>
</comment>
<evidence type="ECO:0000256" key="10">
    <source>
        <dbReference type="ARBA" id="ARBA00023234"/>
    </source>
</evidence>
<evidence type="ECO:0000256" key="9">
    <source>
        <dbReference type="ARBA" id="ARBA00022946"/>
    </source>
</evidence>
<keyword evidence="8 11" id="KW-0750">Starch biosynthesis</keyword>
<dbReference type="AlphaFoldDB" id="A0A7S1SLX9"/>
<evidence type="ECO:0000256" key="2">
    <source>
        <dbReference type="ARBA" id="ARBA00004727"/>
    </source>
</evidence>